<feature type="chain" id="PRO_5031401669" description="ATP-binding protein" evidence="2">
    <location>
        <begin position="22"/>
        <end position="320"/>
    </location>
</feature>
<reference evidence="3 4" key="1">
    <citation type="submission" date="2020-07" db="EMBL/GenBank/DDBJ databases">
        <title>Streptomyces isolated from Indian soil.</title>
        <authorList>
            <person name="Mandal S."/>
            <person name="Maiti P.K."/>
        </authorList>
    </citation>
    <scope>NUCLEOTIDE SEQUENCE [LARGE SCALE GENOMIC DNA]</scope>
    <source>
        <strain evidence="3 4">PSKA28</strain>
    </source>
</reference>
<dbReference type="EMBL" id="JACEHE010000012">
    <property type="protein sequence ID" value="MBA2948221.1"/>
    <property type="molecule type" value="Genomic_DNA"/>
</dbReference>
<evidence type="ECO:0008006" key="5">
    <source>
        <dbReference type="Google" id="ProtNLM"/>
    </source>
</evidence>
<feature type="region of interest" description="Disordered" evidence="1">
    <location>
        <begin position="154"/>
        <end position="278"/>
    </location>
</feature>
<accession>A0A7W0DNA6</accession>
<dbReference type="AlphaFoldDB" id="A0A7W0DNA6"/>
<keyword evidence="2" id="KW-0732">Signal</keyword>
<sequence>MALLLGGLFVLGLVCGEQAHAAESTRALEKSADAVQQSADGAQQSADGAQQSADGAQQSADGAQQSADAVQRSVDPGQPVGPSVGTVTGGAIDVGEAAARAVQSPIGQARKVVRPVVESAAKAANGAVDGVVDEQTGKQVGESAVRPVGPLVEGVTGALPEMPPPADSEWPELPRLPGLPSLPGGTPLGGDGVQQPQAGTGDRPGGEAAVEDDARKSSDAAYGSAYGPHAQVAGPAGHLTGLQDDAAAHPVHVPARTPGGQPTGALVNQSLFDTGSPRHGDLHAASFAEGAPFRLVPGGTAATSAAGVRDRHRDINEFPG</sequence>
<evidence type="ECO:0000256" key="2">
    <source>
        <dbReference type="SAM" id="SignalP"/>
    </source>
</evidence>
<evidence type="ECO:0000313" key="3">
    <source>
        <dbReference type="EMBL" id="MBA2948221.1"/>
    </source>
</evidence>
<dbReference type="Proteomes" id="UP000545761">
    <property type="component" value="Unassembled WGS sequence"/>
</dbReference>
<organism evidence="3 4">
    <name type="scientific">Streptomyces himalayensis subsp. himalayensis</name>
    <dbReference type="NCBI Taxonomy" id="2756131"/>
    <lineage>
        <taxon>Bacteria</taxon>
        <taxon>Bacillati</taxon>
        <taxon>Actinomycetota</taxon>
        <taxon>Actinomycetes</taxon>
        <taxon>Kitasatosporales</taxon>
        <taxon>Streptomycetaceae</taxon>
        <taxon>Streptomyces</taxon>
        <taxon>Streptomyces himalayensis</taxon>
    </lineage>
</organism>
<evidence type="ECO:0000313" key="4">
    <source>
        <dbReference type="Proteomes" id="UP000545761"/>
    </source>
</evidence>
<proteinExistence type="predicted"/>
<feature type="signal peptide" evidence="2">
    <location>
        <begin position="1"/>
        <end position="21"/>
    </location>
</feature>
<feature type="region of interest" description="Disordered" evidence="1">
    <location>
        <begin position="301"/>
        <end position="320"/>
    </location>
</feature>
<protein>
    <recommendedName>
        <fullName evidence="5">ATP-binding protein</fullName>
    </recommendedName>
</protein>
<feature type="compositionally biased region" description="Low complexity" evidence="1">
    <location>
        <begin position="171"/>
        <end position="185"/>
    </location>
</feature>
<feature type="compositionally biased region" description="Basic and acidic residues" evidence="1">
    <location>
        <begin position="308"/>
        <end position="320"/>
    </location>
</feature>
<comment type="caution">
    <text evidence="3">The sequence shown here is derived from an EMBL/GenBank/DDBJ whole genome shotgun (WGS) entry which is preliminary data.</text>
</comment>
<gene>
    <name evidence="3" type="ORF">H1D24_20980</name>
</gene>
<evidence type="ECO:0000256" key="1">
    <source>
        <dbReference type="SAM" id="MobiDB-lite"/>
    </source>
</evidence>
<name>A0A7W0DNA6_9ACTN</name>
<dbReference type="RefSeq" id="WP_181659158.1">
    <property type="nucleotide sequence ID" value="NZ_JACEHE010000012.1"/>
</dbReference>
<feature type="region of interest" description="Disordered" evidence="1">
    <location>
        <begin position="27"/>
        <end position="88"/>
    </location>
</feature>
<feature type="compositionally biased region" description="Low complexity" evidence="1">
    <location>
        <begin position="33"/>
        <end position="88"/>
    </location>
</feature>